<feature type="domain" description="Protein kinase" evidence="10">
    <location>
        <begin position="347"/>
        <end position="491"/>
    </location>
</feature>
<gene>
    <name evidence="12" type="ORF">DYB32_008523</name>
</gene>
<evidence type="ECO:0000259" key="11">
    <source>
        <dbReference type="PROSITE" id="PS50967"/>
    </source>
</evidence>
<dbReference type="InterPro" id="IPR050494">
    <property type="entry name" value="Ser_Thr_dual-spec_kinase"/>
</dbReference>
<evidence type="ECO:0000256" key="1">
    <source>
        <dbReference type="ARBA" id="ARBA00004123"/>
    </source>
</evidence>
<evidence type="ECO:0000256" key="7">
    <source>
        <dbReference type="ARBA" id="ARBA00023242"/>
    </source>
</evidence>
<dbReference type="GO" id="GO:0005524">
    <property type="term" value="F:ATP binding"/>
    <property type="evidence" value="ECO:0007669"/>
    <property type="project" value="UniProtKB-KW"/>
</dbReference>
<keyword evidence="13" id="KW-1185">Reference proteome</keyword>
<dbReference type="PROSITE" id="PS50967">
    <property type="entry name" value="HRDC"/>
    <property type="match status" value="1"/>
</dbReference>
<dbReference type="SUPFAM" id="SSF56112">
    <property type="entry name" value="Protein kinase-like (PK-like)"/>
    <property type="match status" value="1"/>
</dbReference>
<evidence type="ECO:0000256" key="9">
    <source>
        <dbReference type="SAM" id="MobiDB-lite"/>
    </source>
</evidence>
<evidence type="ECO:0000256" key="2">
    <source>
        <dbReference type="ARBA" id="ARBA00022527"/>
    </source>
</evidence>
<dbReference type="Pfam" id="PF00570">
    <property type="entry name" value="HRDC"/>
    <property type="match status" value="1"/>
</dbReference>
<sequence>MNGNRPGCAWRARLSKESRMDVQHKIMHVLRQMKPNAPEAVIVKLPGMSTRLEESLFLMARSEGEYLDESTLHHRIVDLQNKNASRLLKRSSPSGARGLRLNDDQRRRFFGYLQAWRNKTVLNEGVGPWDIMPTQVLAQVATMAPTSLQELEQTCGMGSAWISKYGLSLMRHIDHCLKHLKCGTAAPPPSSADTKRIKTSKSIASPSKGGSRMTPIAPAKPLLKLPTASNAFVPQPAFVPTGYAPASTSMHDGEQMHGLTTFLRGQHAAAAAAPLLPRLSESVISPSIEAYEEELVRLRMVLHQTQQDNAQLHAEIQFLRQQVQQQHAADAAIAACEALVACQTASVNQQPKKHGGTSGVVILALDALTKKNVAIKIWTKALSVAGEREVDILELVATKGPRMGLPIVHLIGSFYYRERLCIVMEHLESAINLQATKHMPDGRYLPAAEMAHDPDLDCIARPQISMNKLRLMVFHICAALAFVHNAVRPFL</sequence>
<comment type="caution">
    <text evidence="12">The sequence shown here is derived from an EMBL/GenBank/DDBJ whole genome shotgun (WGS) entry which is preliminary data.</text>
</comment>
<evidence type="ECO:0000256" key="3">
    <source>
        <dbReference type="ARBA" id="ARBA00022679"/>
    </source>
</evidence>
<keyword evidence="5" id="KW-0418">Kinase</keyword>
<dbReference type="GO" id="GO:0004674">
    <property type="term" value="F:protein serine/threonine kinase activity"/>
    <property type="evidence" value="ECO:0007669"/>
    <property type="project" value="UniProtKB-KW"/>
</dbReference>
<evidence type="ECO:0000259" key="10">
    <source>
        <dbReference type="PROSITE" id="PS50011"/>
    </source>
</evidence>
<dbReference type="Gene3D" id="1.10.510.10">
    <property type="entry name" value="Transferase(Phosphotransferase) domain 1"/>
    <property type="match status" value="1"/>
</dbReference>
<dbReference type="EMBL" id="QUSY01001402">
    <property type="protein sequence ID" value="RHY25086.1"/>
    <property type="molecule type" value="Genomic_DNA"/>
</dbReference>
<dbReference type="SUPFAM" id="SSF47819">
    <property type="entry name" value="HRDC-like"/>
    <property type="match status" value="1"/>
</dbReference>
<keyword evidence="6" id="KW-0067">ATP-binding</keyword>
<evidence type="ECO:0008006" key="14">
    <source>
        <dbReference type="Google" id="ProtNLM"/>
    </source>
</evidence>
<dbReference type="GO" id="GO:0006355">
    <property type="term" value="P:regulation of DNA-templated transcription"/>
    <property type="evidence" value="ECO:0007669"/>
    <property type="project" value="InterPro"/>
</dbReference>
<evidence type="ECO:0000256" key="6">
    <source>
        <dbReference type="ARBA" id="ARBA00022840"/>
    </source>
</evidence>
<protein>
    <recommendedName>
        <fullName evidence="14">HRDC domain-containing protein</fullName>
    </recommendedName>
</protein>
<dbReference type="InterPro" id="IPR044876">
    <property type="entry name" value="HRDC_dom_sf"/>
</dbReference>
<dbReference type="InterPro" id="IPR002121">
    <property type="entry name" value="HRDC_dom"/>
</dbReference>
<dbReference type="InterPro" id="IPR000719">
    <property type="entry name" value="Prot_kinase_dom"/>
</dbReference>
<keyword evidence="7" id="KW-0539">Nucleus</keyword>
<dbReference type="VEuPathDB" id="FungiDB:H310_02101"/>
<dbReference type="PROSITE" id="PS50011">
    <property type="entry name" value="PROTEIN_KINASE_DOM"/>
    <property type="match status" value="1"/>
</dbReference>
<dbReference type="InterPro" id="IPR010997">
    <property type="entry name" value="HRDC-like_sf"/>
</dbReference>
<keyword evidence="8" id="KW-0175">Coiled coil</keyword>
<name>A0A418AKT1_9STRA</name>
<keyword evidence="2" id="KW-0723">Serine/threonine-protein kinase</keyword>
<evidence type="ECO:0000256" key="4">
    <source>
        <dbReference type="ARBA" id="ARBA00022741"/>
    </source>
</evidence>
<dbReference type="InterPro" id="IPR011009">
    <property type="entry name" value="Kinase-like_dom_sf"/>
</dbReference>
<organism evidence="12 13">
    <name type="scientific">Aphanomyces invadans</name>
    <dbReference type="NCBI Taxonomy" id="157072"/>
    <lineage>
        <taxon>Eukaryota</taxon>
        <taxon>Sar</taxon>
        <taxon>Stramenopiles</taxon>
        <taxon>Oomycota</taxon>
        <taxon>Saprolegniomycetes</taxon>
        <taxon>Saprolegniales</taxon>
        <taxon>Verrucalvaceae</taxon>
        <taxon>Aphanomyces</taxon>
    </lineage>
</organism>
<evidence type="ECO:0000313" key="13">
    <source>
        <dbReference type="Proteomes" id="UP000285060"/>
    </source>
</evidence>
<dbReference type="Gene3D" id="1.10.150.80">
    <property type="entry name" value="HRDC domain"/>
    <property type="match status" value="1"/>
</dbReference>
<dbReference type="InterPro" id="IPR036546">
    <property type="entry name" value="MED15_KIX"/>
</dbReference>
<dbReference type="Pfam" id="PF16987">
    <property type="entry name" value="KIX_2"/>
    <property type="match status" value="1"/>
</dbReference>
<dbReference type="InterPro" id="IPR036529">
    <property type="entry name" value="KIX_dom_sf"/>
</dbReference>
<dbReference type="PANTHER" id="PTHR24058">
    <property type="entry name" value="DUAL SPECIFICITY PROTEIN KINASE"/>
    <property type="match status" value="1"/>
</dbReference>
<keyword evidence="4" id="KW-0547">Nucleotide-binding</keyword>
<dbReference type="GO" id="GO:0005634">
    <property type="term" value="C:nucleus"/>
    <property type="evidence" value="ECO:0007669"/>
    <property type="project" value="UniProtKB-SubCell"/>
</dbReference>
<feature type="domain" description="HRDC" evidence="11">
    <location>
        <begin position="103"/>
        <end position="183"/>
    </location>
</feature>
<feature type="coiled-coil region" evidence="8">
    <location>
        <begin position="288"/>
        <end position="329"/>
    </location>
</feature>
<evidence type="ECO:0000313" key="12">
    <source>
        <dbReference type="EMBL" id="RHY25086.1"/>
    </source>
</evidence>
<comment type="subcellular location">
    <subcellularLocation>
        <location evidence="1">Nucleus</location>
    </subcellularLocation>
</comment>
<keyword evidence="3" id="KW-0808">Transferase</keyword>
<dbReference type="Gene3D" id="1.10.246.20">
    <property type="entry name" value="Coactivator CBP, KIX domain"/>
    <property type="match status" value="1"/>
</dbReference>
<dbReference type="VEuPathDB" id="FungiDB:H310_02102"/>
<proteinExistence type="predicted"/>
<evidence type="ECO:0000256" key="5">
    <source>
        <dbReference type="ARBA" id="ARBA00022777"/>
    </source>
</evidence>
<accession>A0A418AKT1</accession>
<dbReference type="GO" id="GO:0003676">
    <property type="term" value="F:nucleic acid binding"/>
    <property type="evidence" value="ECO:0007669"/>
    <property type="project" value="InterPro"/>
</dbReference>
<evidence type="ECO:0000256" key="8">
    <source>
        <dbReference type="SAM" id="Coils"/>
    </source>
</evidence>
<reference evidence="12 13" key="1">
    <citation type="submission" date="2018-08" db="EMBL/GenBank/DDBJ databases">
        <title>Aphanomyces genome sequencing and annotation.</title>
        <authorList>
            <person name="Minardi D."/>
            <person name="Oidtmann B."/>
            <person name="Van Der Giezen M."/>
            <person name="Studholme D.J."/>
        </authorList>
    </citation>
    <scope>NUCLEOTIDE SEQUENCE [LARGE SCALE GENOMIC DNA]</scope>
    <source>
        <strain evidence="12 13">NJM0002</strain>
    </source>
</reference>
<dbReference type="Proteomes" id="UP000285060">
    <property type="component" value="Unassembled WGS sequence"/>
</dbReference>
<dbReference type="AlphaFoldDB" id="A0A418AKT1"/>
<dbReference type="GO" id="GO:0003712">
    <property type="term" value="F:transcription coregulator activity"/>
    <property type="evidence" value="ECO:0007669"/>
    <property type="project" value="InterPro"/>
</dbReference>
<feature type="region of interest" description="Disordered" evidence="9">
    <location>
        <begin position="185"/>
        <end position="214"/>
    </location>
</feature>